<proteinExistence type="predicted"/>
<sequence>MREGTKYTKRNKECELSLVLDFPQIETNASTTTSDCSITDENRSQVDASDSWGPRPPKLCQIANACTNTFYLYDHRYCYSYKWMLFLSSLTALSLSLSAFLDSEESQSNE</sequence>
<evidence type="ECO:0000313" key="1">
    <source>
        <dbReference type="EMBL" id="KAJ8620618.1"/>
    </source>
</evidence>
<organism evidence="1 2">
    <name type="scientific">Persea americana</name>
    <name type="common">Avocado</name>
    <dbReference type="NCBI Taxonomy" id="3435"/>
    <lineage>
        <taxon>Eukaryota</taxon>
        <taxon>Viridiplantae</taxon>
        <taxon>Streptophyta</taxon>
        <taxon>Embryophyta</taxon>
        <taxon>Tracheophyta</taxon>
        <taxon>Spermatophyta</taxon>
        <taxon>Magnoliopsida</taxon>
        <taxon>Magnoliidae</taxon>
        <taxon>Laurales</taxon>
        <taxon>Lauraceae</taxon>
        <taxon>Persea</taxon>
    </lineage>
</organism>
<gene>
    <name evidence="1" type="ORF">MRB53_029147</name>
</gene>
<keyword evidence="2" id="KW-1185">Reference proteome</keyword>
<protein>
    <submittedName>
        <fullName evidence="1">Uncharacterized protein</fullName>
    </submittedName>
</protein>
<reference evidence="1 2" key="1">
    <citation type="journal article" date="2022" name="Hortic Res">
        <title>A haplotype resolved chromosomal level avocado genome allows analysis of novel avocado genes.</title>
        <authorList>
            <person name="Nath O."/>
            <person name="Fletcher S.J."/>
            <person name="Hayward A."/>
            <person name="Shaw L.M."/>
            <person name="Masouleh A.K."/>
            <person name="Furtado A."/>
            <person name="Henry R.J."/>
            <person name="Mitter N."/>
        </authorList>
    </citation>
    <scope>NUCLEOTIDE SEQUENCE [LARGE SCALE GENOMIC DNA]</scope>
    <source>
        <strain evidence="2">cv. Hass</strain>
    </source>
</reference>
<evidence type="ECO:0000313" key="2">
    <source>
        <dbReference type="Proteomes" id="UP001234297"/>
    </source>
</evidence>
<dbReference type="EMBL" id="CM056817">
    <property type="protein sequence ID" value="KAJ8620618.1"/>
    <property type="molecule type" value="Genomic_DNA"/>
</dbReference>
<dbReference type="Proteomes" id="UP001234297">
    <property type="component" value="Chromosome 9"/>
</dbReference>
<comment type="caution">
    <text evidence="1">The sequence shown here is derived from an EMBL/GenBank/DDBJ whole genome shotgun (WGS) entry which is preliminary data.</text>
</comment>
<accession>A0ACC2KHQ2</accession>
<name>A0ACC2KHQ2_PERAE</name>